<dbReference type="Proteomes" id="UP000037688">
    <property type="component" value="Unassembled WGS sequence"/>
</dbReference>
<evidence type="ECO:0008006" key="3">
    <source>
        <dbReference type="Google" id="ProtNLM"/>
    </source>
</evidence>
<comment type="caution">
    <text evidence="1">The sequence shown here is derived from an EMBL/GenBank/DDBJ whole genome shotgun (WGS) entry which is preliminary data.</text>
</comment>
<dbReference type="EMBL" id="LITU01000081">
    <property type="protein sequence ID" value="KOY13249.1"/>
    <property type="molecule type" value="Genomic_DNA"/>
</dbReference>
<reference evidence="1 2" key="1">
    <citation type="submission" date="2015-08" db="EMBL/GenBank/DDBJ databases">
        <title>Draft genome sequence of cellulolytic and xylanolytic Paenibacillus sp. A59, isolated from a decaying forest soil from Patagonia, Argentina.</title>
        <authorList>
            <person name="Ghio S."/>
            <person name="Caceres A.M."/>
            <person name="Talia P."/>
            <person name="Grasso D."/>
            <person name="Campos E."/>
        </authorList>
    </citation>
    <scope>NUCLEOTIDE SEQUENCE [LARGE SCALE GENOMIC DNA]</scope>
    <source>
        <strain evidence="1 2">A59</strain>
    </source>
</reference>
<proteinExistence type="predicted"/>
<dbReference type="AlphaFoldDB" id="A0A0M9BJJ7"/>
<name>A0A0M9BJJ7_9BACL</name>
<accession>A0A0M9BJJ7</accession>
<organism evidence="1 2">
    <name type="scientific">Paenibacillus xylanivorans</name>
    <dbReference type="NCBI Taxonomy" id="1705561"/>
    <lineage>
        <taxon>Bacteria</taxon>
        <taxon>Bacillati</taxon>
        <taxon>Bacillota</taxon>
        <taxon>Bacilli</taxon>
        <taxon>Bacillales</taxon>
        <taxon>Paenibacillaceae</taxon>
        <taxon>Paenibacillus</taxon>
    </lineage>
</organism>
<sequence>MPKRYDSSLQADTTVSQAQNAVNKLHFAVSQAMSHPTEQTMEQAERRLAHTEQAMRQAEHSLGGQGVELAEEMFIEEKRRLNSIQSQNGQGDL</sequence>
<keyword evidence="2" id="KW-1185">Reference proteome</keyword>
<evidence type="ECO:0000313" key="1">
    <source>
        <dbReference type="EMBL" id="KOY13249.1"/>
    </source>
</evidence>
<dbReference type="RefSeq" id="WP_053783598.1">
    <property type="nucleotide sequence ID" value="NZ_LITU01000081.1"/>
</dbReference>
<gene>
    <name evidence="1" type="ORF">AMS66_26265</name>
</gene>
<dbReference type="PATRIC" id="fig|1705561.3.peg.5520"/>
<protein>
    <recommendedName>
        <fullName evidence="3">Cytosolic protein</fullName>
    </recommendedName>
</protein>
<evidence type="ECO:0000313" key="2">
    <source>
        <dbReference type="Proteomes" id="UP000037688"/>
    </source>
</evidence>
<dbReference type="OrthoDB" id="2932110at2"/>